<accession>A0A846M4B3</accession>
<dbReference type="RefSeq" id="WP_167303332.1">
    <property type="nucleotide sequence ID" value="NZ_JAASQR010000002.1"/>
</dbReference>
<sequence length="170" mass="19172">MAVSAKDQLAQMARYHVWATDRLLTSIAPIPNEFYHKPCGLFFRSIHGTLNHLLLTDSEIWYPRFTQGRTATLPLDAEMESNRTALASRLIAATARWPEYIASLDEEALADDLRYTMTTGQMRTLPMSGALLHVFNHATHHRGQITAALSMLGFAYQPLDLPFLIFSEHA</sequence>
<evidence type="ECO:0000313" key="4">
    <source>
        <dbReference type="EMBL" id="NIJ16739.1"/>
    </source>
</evidence>
<evidence type="ECO:0000256" key="1">
    <source>
        <dbReference type="ARBA" id="ARBA00008635"/>
    </source>
</evidence>
<dbReference type="PANTHER" id="PTHR37302:SF1">
    <property type="entry name" value="PROTEIN DINB"/>
    <property type="match status" value="1"/>
</dbReference>
<dbReference type="Proteomes" id="UP000576821">
    <property type="component" value="Unassembled WGS sequence"/>
</dbReference>
<keyword evidence="2 3" id="KW-0479">Metal-binding</keyword>
<keyword evidence="5" id="KW-1185">Reference proteome</keyword>
<comment type="similarity">
    <text evidence="1">Belongs to the DinB family.</text>
</comment>
<protein>
    <submittedName>
        <fullName evidence="4">Putative damage-inducible protein DinB</fullName>
    </submittedName>
</protein>
<gene>
    <name evidence="4" type="ORF">FHS54_001705</name>
</gene>
<evidence type="ECO:0000313" key="5">
    <source>
        <dbReference type="Proteomes" id="UP000576821"/>
    </source>
</evidence>
<comment type="caution">
    <text evidence="4">The sequence shown here is derived from an EMBL/GenBank/DDBJ whole genome shotgun (WGS) entry which is preliminary data.</text>
</comment>
<dbReference type="Gene3D" id="1.20.120.450">
    <property type="entry name" value="dinb family like domain"/>
    <property type="match status" value="1"/>
</dbReference>
<dbReference type="PANTHER" id="PTHR37302">
    <property type="entry name" value="SLR1116 PROTEIN"/>
    <property type="match status" value="1"/>
</dbReference>
<dbReference type="GO" id="GO:0046872">
    <property type="term" value="F:metal ion binding"/>
    <property type="evidence" value="ECO:0007669"/>
    <property type="project" value="UniProtKB-KW"/>
</dbReference>
<dbReference type="EMBL" id="JAASQR010000002">
    <property type="protein sequence ID" value="NIJ16739.1"/>
    <property type="molecule type" value="Genomic_DNA"/>
</dbReference>
<feature type="binding site" evidence="3">
    <location>
        <position position="137"/>
    </location>
    <ligand>
        <name>a divalent metal cation</name>
        <dbReference type="ChEBI" id="CHEBI:60240"/>
    </ligand>
</feature>
<dbReference type="InterPro" id="IPR007837">
    <property type="entry name" value="DinB"/>
</dbReference>
<organism evidence="4 5">
    <name type="scientific">Sphingobium vermicomposti</name>
    <dbReference type="NCBI Taxonomy" id="529005"/>
    <lineage>
        <taxon>Bacteria</taxon>
        <taxon>Pseudomonadati</taxon>
        <taxon>Pseudomonadota</taxon>
        <taxon>Alphaproteobacteria</taxon>
        <taxon>Sphingomonadales</taxon>
        <taxon>Sphingomonadaceae</taxon>
        <taxon>Sphingobium</taxon>
    </lineage>
</organism>
<proteinExistence type="inferred from homology"/>
<dbReference type="InterPro" id="IPR034660">
    <property type="entry name" value="DinB/YfiT-like"/>
</dbReference>
<name>A0A846M4B3_9SPHN</name>
<feature type="binding site" evidence="3">
    <location>
        <position position="52"/>
    </location>
    <ligand>
        <name>a divalent metal cation</name>
        <dbReference type="ChEBI" id="CHEBI:60240"/>
    </ligand>
</feature>
<dbReference type="AlphaFoldDB" id="A0A846M4B3"/>
<evidence type="ECO:0000256" key="2">
    <source>
        <dbReference type="ARBA" id="ARBA00022723"/>
    </source>
</evidence>
<reference evidence="4 5" key="1">
    <citation type="submission" date="2020-03" db="EMBL/GenBank/DDBJ databases">
        <title>Genomic Encyclopedia of Type Strains, Phase IV (KMG-IV): sequencing the most valuable type-strain genomes for metagenomic binning, comparative biology and taxonomic classification.</title>
        <authorList>
            <person name="Goeker M."/>
        </authorList>
    </citation>
    <scope>NUCLEOTIDE SEQUENCE [LARGE SCALE GENOMIC DNA]</scope>
    <source>
        <strain evidence="4 5">DSM 21299</strain>
    </source>
</reference>
<dbReference type="Pfam" id="PF05163">
    <property type="entry name" value="DinB"/>
    <property type="match status" value="1"/>
</dbReference>
<feature type="binding site" evidence="3">
    <location>
        <position position="141"/>
    </location>
    <ligand>
        <name>a divalent metal cation</name>
        <dbReference type="ChEBI" id="CHEBI:60240"/>
    </ligand>
</feature>
<dbReference type="SUPFAM" id="SSF109854">
    <property type="entry name" value="DinB/YfiT-like putative metalloenzymes"/>
    <property type="match status" value="1"/>
</dbReference>
<evidence type="ECO:0000256" key="3">
    <source>
        <dbReference type="PIRSR" id="PIRSR607837-1"/>
    </source>
</evidence>